<evidence type="ECO:0000313" key="2">
    <source>
        <dbReference type="WBParaSite" id="jg15044"/>
    </source>
</evidence>
<accession>A0A915D3P2</accession>
<protein>
    <submittedName>
        <fullName evidence="2">Uncharacterized protein</fullName>
    </submittedName>
</protein>
<reference evidence="2" key="1">
    <citation type="submission" date="2022-11" db="UniProtKB">
        <authorList>
            <consortium name="WormBaseParasite"/>
        </authorList>
    </citation>
    <scope>IDENTIFICATION</scope>
</reference>
<dbReference type="WBParaSite" id="jg15044">
    <property type="protein sequence ID" value="jg15044"/>
    <property type="gene ID" value="jg15044"/>
</dbReference>
<dbReference type="Proteomes" id="UP000887574">
    <property type="component" value="Unplaced"/>
</dbReference>
<evidence type="ECO:0000313" key="1">
    <source>
        <dbReference type="Proteomes" id="UP000887574"/>
    </source>
</evidence>
<organism evidence="1 2">
    <name type="scientific">Ditylenchus dipsaci</name>
    <dbReference type="NCBI Taxonomy" id="166011"/>
    <lineage>
        <taxon>Eukaryota</taxon>
        <taxon>Metazoa</taxon>
        <taxon>Ecdysozoa</taxon>
        <taxon>Nematoda</taxon>
        <taxon>Chromadorea</taxon>
        <taxon>Rhabditida</taxon>
        <taxon>Tylenchina</taxon>
        <taxon>Tylenchomorpha</taxon>
        <taxon>Sphaerularioidea</taxon>
        <taxon>Anguinidae</taxon>
        <taxon>Anguininae</taxon>
        <taxon>Ditylenchus</taxon>
    </lineage>
</organism>
<proteinExistence type="predicted"/>
<dbReference type="AlphaFoldDB" id="A0A915D3P2"/>
<sequence>MLSIVWKHFKKVGTKQCVIVGKRLVLAKWNYNWLPGSLEYRRTQEAMRRKEGGPIATKKAKWNPLLRCSVRTIPSRKASS</sequence>
<keyword evidence="1" id="KW-1185">Reference proteome</keyword>
<name>A0A915D3P2_9BILA</name>